<feature type="domain" description="FAD-binding" evidence="5">
    <location>
        <begin position="6"/>
        <end position="330"/>
    </location>
</feature>
<dbReference type="Gene3D" id="3.30.70.2450">
    <property type="match status" value="1"/>
</dbReference>
<dbReference type="InterPro" id="IPR002938">
    <property type="entry name" value="FAD-bd"/>
</dbReference>
<dbReference type="Proteomes" id="UP000605897">
    <property type="component" value="Unassembled WGS sequence"/>
</dbReference>
<evidence type="ECO:0000256" key="2">
    <source>
        <dbReference type="ARBA" id="ARBA00022630"/>
    </source>
</evidence>
<evidence type="ECO:0000256" key="4">
    <source>
        <dbReference type="SAM" id="MobiDB-lite"/>
    </source>
</evidence>
<evidence type="ECO:0000313" key="6">
    <source>
        <dbReference type="EMBL" id="GHF02078.1"/>
    </source>
</evidence>
<feature type="region of interest" description="Disordered" evidence="4">
    <location>
        <begin position="417"/>
        <end position="501"/>
    </location>
</feature>
<protein>
    <submittedName>
        <fullName evidence="6">Monooxygenase</fullName>
    </submittedName>
</protein>
<organism evidence="6 7">
    <name type="scientific">Amycolatopsis deserti</name>
    <dbReference type="NCBI Taxonomy" id="185696"/>
    <lineage>
        <taxon>Bacteria</taxon>
        <taxon>Bacillati</taxon>
        <taxon>Actinomycetota</taxon>
        <taxon>Actinomycetes</taxon>
        <taxon>Pseudonocardiales</taxon>
        <taxon>Pseudonocardiaceae</taxon>
        <taxon>Amycolatopsis</taxon>
    </lineage>
</organism>
<keyword evidence="7" id="KW-1185">Reference proteome</keyword>
<dbReference type="EMBL" id="BNAU01000004">
    <property type="protein sequence ID" value="GHF02078.1"/>
    <property type="molecule type" value="Genomic_DNA"/>
</dbReference>
<dbReference type="GO" id="GO:0004497">
    <property type="term" value="F:monooxygenase activity"/>
    <property type="evidence" value="ECO:0007669"/>
    <property type="project" value="UniProtKB-KW"/>
</dbReference>
<dbReference type="PANTHER" id="PTHR43004:SF19">
    <property type="entry name" value="BINDING MONOOXYGENASE, PUTATIVE (JCVI)-RELATED"/>
    <property type="match status" value="1"/>
</dbReference>
<gene>
    <name evidence="6" type="ORF">GCM10017786_39090</name>
</gene>
<evidence type="ECO:0000256" key="1">
    <source>
        <dbReference type="ARBA" id="ARBA00001974"/>
    </source>
</evidence>
<sequence length="501" mass="54114">MSSRSAIAGAGPTGLVLACELRLAGVDVTVLDRLPGRSGESRAGGLHARTLEFLDQRGVADRFLALGRPLNVGHFSGLWLDFTRLPTRYPFVLNLLQAQVEQLLEQWAAEFGVRVRWSSEVTGVRQSADGVEVTLADGAAFDAAYLAGCDGGRSTVRRLAGIEFPGTPATLTALLGDVELADPPGEGVFMRRTEHGDFSVLGFEPGWYRVMTTEYDRVAARDEPVTVERLRESLVQIAGTDFGMHSPLWVSRYGDAARQAADYRRGRVLLAGDAAHIHYPAGGQGLNTGVQHAVNLGWKLAAVVRGHAPESLLDTYHAERHPVGHRVLHNTRAQTALGRPGPQTEALREVFAGLIAMDEVNSALAGMISALDVRYPLGDADPLLGRRIPDLDLIAERGATRLFTLLHRAGRCCSISSATRSRPRSRGTGRAVSISSWPSARSPFRTPSSSVRTVTWPGWRPRASKRSGRRARRGSVRGGSRPRRRGRPGRSSCPAASGRPG</sequence>
<keyword evidence="3" id="KW-0274">FAD</keyword>
<dbReference type="InterPro" id="IPR036188">
    <property type="entry name" value="FAD/NAD-bd_sf"/>
</dbReference>
<evidence type="ECO:0000256" key="3">
    <source>
        <dbReference type="ARBA" id="ARBA00022827"/>
    </source>
</evidence>
<feature type="compositionally biased region" description="Polar residues" evidence="4">
    <location>
        <begin position="433"/>
        <end position="453"/>
    </location>
</feature>
<keyword evidence="2" id="KW-0285">Flavoprotein</keyword>
<proteinExistence type="predicted"/>
<evidence type="ECO:0000259" key="5">
    <source>
        <dbReference type="Pfam" id="PF01494"/>
    </source>
</evidence>
<keyword evidence="6" id="KW-0503">Monooxygenase</keyword>
<reference evidence="7" key="1">
    <citation type="journal article" date="2019" name="Int. J. Syst. Evol. Microbiol.">
        <title>The Global Catalogue of Microorganisms (GCM) 10K type strain sequencing project: providing services to taxonomists for standard genome sequencing and annotation.</title>
        <authorList>
            <consortium name="The Broad Institute Genomics Platform"/>
            <consortium name="The Broad Institute Genome Sequencing Center for Infectious Disease"/>
            <person name="Wu L."/>
            <person name="Ma J."/>
        </authorList>
    </citation>
    <scope>NUCLEOTIDE SEQUENCE [LARGE SCALE GENOMIC DNA]</scope>
    <source>
        <strain evidence="7">CGMCC 4.7677</strain>
    </source>
</reference>
<dbReference type="PROSITE" id="PS51257">
    <property type="entry name" value="PROKAR_LIPOPROTEIN"/>
    <property type="match status" value="1"/>
</dbReference>
<dbReference type="SUPFAM" id="SSF51905">
    <property type="entry name" value="FAD/NAD(P)-binding domain"/>
    <property type="match status" value="1"/>
</dbReference>
<dbReference type="Pfam" id="PF01494">
    <property type="entry name" value="FAD_binding_3"/>
    <property type="match status" value="1"/>
</dbReference>
<dbReference type="Gene3D" id="3.50.50.60">
    <property type="entry name" value="FAD/NAD(P)-binding domain"/>
    <property type="match status" value="1"/>
</dbReference>
<dbReference type="PANTHER" id="PTHR43004">
    <property type="entry name" value="TRK SYSTEM POTASSIUM UPTAKE PROTEIN"/>
    <property type="match status" value="1"/>
</dbReference>
<comment type="caution">
    <text evidence="6">The sequence shown here is derived from an EMBL/GenBank/DDBJ whole genome shotgun (WGS) entry which is preliminary data.</text>
</comment>
<keyword evidence="6" id="KW-0560">Oxidoreductase</keyword>
<name>A0ABQ3J438_9PSEU</name>
<dbReference type="InterPro" id="IPR050641">
    <property type="entry name" value="RIFMO-like"/>
</dbReference>
<evidence type="ECO:0000313" key="7">
    <source>
        <dbReference type="Proteomes" id="UP000605897"/>
    </source>
</evidence>
<feature type="compositionally biased region" description="Basic residues" evidence="4">
    <location>
        <begin position="462"/>
        <end position="488"/>
    </location>
</feature>
<accession>A0ABQ3J438</accession>
<comment type="cofactor">
    <cofactor evidence="1">
        <name>FAD</name>
        <dbReference type="ChEBI" id="CHEBI:57692"/>
    </cofactor>
</comment>
<dbReference type="PRINTS" id="PR00420">
    <property type="entry name" value="RNGMNOXGNASE"/>
</dbReference>